<accession>A0A346PLQ0</accession>
<evidence type="ECO:0000313" key="3">
    <source>
        <dbReference type="Proteomes" id="UP000258613"/>
    </source>
</evidence>
<sequence length="97" mass="10751">MYRRRRPDSRYRPRSGSPVTATACVPDSASELERTDLERLYGRFPPTDSTAAGGRIVESATLGTLLFVILPFPPDSFYRVTAIHEELIEHVVTGTVG</sequence>
<feature type="region of interest" description="Disordered" evidence="1">
    <location>
        <begin position="1"/>
        <end position="28"/>
    </location>
</feature>
<evidence type="ECO:0000256" key="1">
    <source>
        <dbReference type="SAM" id="MobiDB-lite"/>
    </source>
</evidence>
<dbReference type="AlphaFoldDB" id="A0A346PLQ0"/>
<gene>
    <name evidence="2" type="ORF">AArcMg_0422</name>
</gene>
<evidence type="ECO:0000313" key="2">
    <source>
        <dbReference type="EMBL" id="AXR80445.1"/>
    </source>
</evidence>
<keyword evidence="3" id="KW-1185">Reference proteome</keyword>
<organism evidence="2 3">
    <name type="scientific">Natrarchaeobaculum sulfurireducens</name>
    <dbReference type="NCBI Taxonomy" id="2044521"/>
    <lineage>
        <taxon>Archaea</taxon>
        <taxon>Methanobacteriati</taxon>
        <taxon>Methanobacteriota</taxon>
        <taxon>Stenosarchaea group</taxon>
        <taxon>Halobacteria</taxon>
        <taxon>Halobacteriales</taxon>
        <taxon>Natrialbaceae</taxon>
        <taxon>Natrarchaeobaculum</taxon>
    </lineage>
</organism>
<dbReference type="Proteomes" id="UP000258613">
    <property type="component" value="Chromosome"/>
</dbReference>
<dbReference type="EMBL" id="CP027033">
    <property type="protein sequence ID" value="AXR80445.1"/>
    <property type="molecule type" value="Genomic_DNA"/>
</dbReference>
<proteinExistence type="predicted"/>
<name>A0A346PLQ0_9EURY</name>
<protein>
    <submittedName>
        <fullName evidence="2">Uncharacterized protein</fullName>
    </submittedName>
</protein>
<reference evidence="3" key="1">
    <citation type="submission" date="2018-02" db="EMBL/GenBank/DDBJ databases">
        <title>Phenotypic and genomic properties of facultatively anaerobic sulfur-reducing natronoarchaea from hypersaline soda lakes.</title>
        <authorList>
            <person name="Sorokin D.Y."/>
            <person name="Kublanov I.V."/>
            <person name="Roman P."/>
            <person name="Sinninghe Damste J.S."/>
            <person name="Golyshin P.N."/>
            <person name="Rojo D."/>
            <person name="Ciordia S."/>
            <person name="Mena M.D.C."/>
            <person name="Ferrer M."/>
            <person name="Messina E."/>
            <person name="Smedile F."/>
            <person name="La Spada G."/>
            <person name="La Cono V."/>
            <person name="Yakimov M.M."/>
        </authorList>
    </citation>
    <scope>NUCLEOTIDE SEQUENCE [LARGE SCALE GENOMIC DNA]</scope>
    <source>
        <strain evidence="3">AArc-Mg</strain>
    </source>
</reference>
<dbReference type="KEGG" id="nag:AArcMg_0422"/>